<keyword evidence="4" id="KW-1185">Reference proteome</keyword>
<feature type="compositionally biased region" description="Low complexity" evidence="1">
    <location>
        <begin position="430"/>
        <end position="439"/>
    </location>
</feature>
<feature type="compositionally biased region" description="Low complexity" evidence="1">
    <location>
        <begin position="330"/>
        <end position="339"/>
    </location>
</feature>
<gene>
    <name evidence="3" type="ORF">SAMN05444007_11268</name>
</gene>
<feature type="compositionally biased region" description="Acidic residues" evidence="1">
    <location>
        <begin position="594"/>
        <end position="688"/>
    </location>
</feature>
<feature type="compositionally biased region" description="Acidic residues" evidence="1">
    <location>
        <begin position="379"/>
        <end position="389"/>
    </location>
</feature>
<feature type="region of interest" description="Disordered" evidence="1">
    <location>
        <begin position="772"/>
        <end position="804"/>
    </location>
</feature>
<feature type="compositionally biased region" description="Acidic residues" evidence="1">
    <location>
        <begin position="459"/>
        <end position="469"/>
    </location>
</feature>
<feature type="compositionally biased region" description="Acidic residues" evidence="1">
    <location>
        <begin position="1296"/>
        <end position="1319"/>
    </location>
</feature>
<dbReference type="NCBIfam" id="TIGR03358">
    <property type="entry name" value="VI_chp_5"/>
    <property type="match status" value="1"/>
</dbReference>
<feature type="compositionally biased region" description="Low complexity" evidence="1">
    <location>
        <begin position="517"/>
        <end position="538"/>
    </location>
</feature>
<feature type="compositionally biased region" description="Low complexity" evidence="1">
    <location>
        <begin position="409"/>
        <end position="418"/>
    </location>
</feature>
<feature type="region of interest" description="Disordered" evidence="1">
    <location>
        <begin position="298"/>
        <end position="730"/>
    </location>
</feature>
<feature type="compositionally biased region" description="Acidic residues" evidence="1">
    <location>
        <begin position="539"/>
        <end position="555"/>
    </location>
</feature>
<dbReference type="InterPro" id="IPR044031">
    <property type="entry name" value="TssC1_N"/>
</dbReference>
<feature type="compositionally biased region" description="Acidic residues" evidence="1">
    <location>
        <begin position="340"/>
        <end position="349"/>
    </location>
</feature>
<feature type="compositionally biased region" description="Acidic residues" evidence="1">
    <location>
        <begin position="499"/>
        <end position="516"/>
    </location>
</feature>
<dbReference type="OrthoDB" id="9789942at2"/>
<feature type="compositionally biased region" description="Acidic residues" evidence="1">
    <location>
        <begin position="570"/>
        <end position="586"/>
    </location>
</feature>
<evidence type="ECO:0000256" key="1">
    <source>
        <dbReference type="SAM" id="MobiDB-lite"/>
    </source>
</evidence>
<reference evidence="3 4" key="1">
    <citation type="submission" date="2016-10" db="EMBL/GenBank/DDBJ databases">
        <authorList>
            <person name="de Groot N.N."/>
        </authorList>
    </citation>
    <scope>NUCLEOTIDE SEQUENCE [LARGE SCALE GENOMIC DNA]</scope>
    <source>
        <strain evidence="3 4">DSM 29340</strain>
    </source>
</reference>
<feature type="compositionally biased region" description="Acidic residues" evidence="1">
    <location>
        <begin position="697"/>
        <end position="730"/>
    </location>
</feature>
<feature type="compositionally biased region" description="Low complexity" evidence="1">
    <location>
        <begin position="369"/>
        <end position="378"/>
    </location>
</feature>
<protein>
    <submittedName>
        <fullName evidence="3">Type VI secretion protein, EvpB/VC_A0108 family/type VI secretion protein, VC_A0107 family</fullName>
    </submittedName>
</protein>
<dbReference type="InterPro" id="IPR008312">
    <property type="entry name" value="T6SS_TssB1"/>
</dbReference>
<evidence type="ECO:0000313" key="3">
    <source>
        <dbReference type="EMBL" id="SEK03298.1"/>
    </source>
</evidence>
<feature type="compositionally biased region" description="Acidic residues" evidence="1">
    <location>
        <begin position="772"/>
        <end position="782"/>
    </location>
</feature>
<evidence type="ECO:0000259" key="2">
    <source>
        <dbReference type="Pfam" id="PF05943"/>
    </source>
</evidence>
<organism evidence="3 4">
    <name type="scientific">Cribrihabitans marinus</name>
    <dbReference type="NCBI Taxonomy" id="1227549"/>
    <lineage>
        <taxon>Bacteria</taxon>
        <taxon>Pseudomonadati</taxon>
        <taxon>Pseudomonadota</taxon>
        <taxon>Alphaproteobacteria</taxon>
        <taxon>Rhodobacterales</taxon>
        <taxon>Paracoccaceae</taxon>
        <taxon>Cribrihabitans</taxon>
    </lineage>
</organism>
<accession>A0A1H7DP08</accession>
<proteinExistence type="predicted"/>
<feature type="region of interest" description="Disordered" evidence="1">
    <location>
        <begin position="1285"/>
        <end position="1338"/>
    </location>
</feature>
<dbReference type="STRING" id="1227549.SAMN05444007_11268"/>
<dbReference type="Proteomes" id="UP000199379">
    <property type="component" value="Unassembled WGS sequence"/>
</dbReference>
<feature type="compositionally biased region" description="Low complexity" evidence="1">
    <location>
        <begin position="489"/>
        <end position="498"/>
    </location>
</feature>
<evidence type="ECO:0000313" key="4">
    <source>
        <dbReference type="Proteomes" id="UP000199379"/>
    </source>
</evidence>
<dbReference type="EMBL" id="FNYD01000012">
    <property type="protein sequence ID" value="SEK03298.1"/>
    <property type="molecule type" value="Genomic_DNA"/>
</dbReference>
<feature type="compositionally biased region" description="Low complexity" evidence="1">
    <location>
        <begin position="350"/>
        <end position="359"/>
    </location>
</feature>
<feature type="compositionally biased region" description="Acidic residues" evidence="1">
    <location>
        <begin position="1327"/>
        <end position="1338"/>
    </location>
</feature>
<name>A0A1H7DP08_9RHOB</name>
<dbReference type="PANTHER" id="PTHR35850">
    <property type="entry name" value="CYTOPLASMIC PROTEIN-RELATED"/>
    <property type="match status" value="1"/>
</dbReference>
<dbReference type="PANTHER" id="PTHR35850:SF1">
    <property type="entry name" value="TYPE VI SECRETION SYSTEM SHEATH PROTEIN TSSB1"/>
    <property type="match status" value="1"/>
</dbReference>
<sequence>MADSSQKFIARNRAPRVQIEYDVELYGSQKKVQLPFVMGVMSDLSGKSRLEQGAVEGRSFLEIDVDNFDDRMKAMAPRVAFSVPNTLTGEGNMAVDLTFERMRDFTPAAIAEKVEPLRALLAARTQLSNLMAYMDGKTGAEALIEKILADPALLRAVSALEADDGAEAAALESLRSADLPEVPSDDSAATLDALRAAAPAAAPDAEDAVAEALATLPEAVEEALETDRMSEALASIPEVAEVAEETGDDVLDDLAAAAPEEGVEKDDTAEALASLPEVAEVAEESGDDVLDDLAAAAPEAKEETTAEDVLASLPELQPEAPETEEDTAAEEALASLPEAVPEETGDDLDALLGDLGTEAPEPKPDTAAEEALASLPEAAPEEETGDDLDALLGDLGAETPEPEPDTAAEEALASLPEAAPKEETTDDLDALLGDLGTETPEPEPDTAAEEALASLPEAAPEEETGEDLDALLGDLGAEAPEPEPDTAAEEALASLPEAAPEEETGDDLDALLDDLGTEAAAPEPDTAAEEALASLPEAVPEETGDDLDALLDDLGAEPAVGEEAGGLDSLLDDMGADGEGDLDGLLDDLGATETAEEAAGEVPETEEVPEPDGDDLDALLSDLDEEDAPEEPVAEEAPETDEDDLDALLSDLDGEDAAAEEPGGEEAPEAEGDDLDALLDGLGEEDAREEPVAEETPAADEDDLDALLADLDEEDAPEEPVVEEAPEADEDDLDALLADLDEEDAVEEPVAEDASDTAGDDLDALLSDLDADTDTDAAPDAEDAGKDAAQAAPPELAFGKLAADRPDPERLNRRRFRIALFGDFSGRAARGLVETGDALAARPPILLDPDTVEEVIAGFGTTLVLPLGRDGAGIEVTLKELDDLHPDELFEKVDLFEGLAGLKGQLSAGATAEHAAKQLTRWGEEFGQAVVPPRRTSGGNTVRADLKLSDFQKLIGDTTGATAQASPIDDLLARVVGPHIRKLPDPDVQAMQGAVDEALSGAMRLLLHHPEFQSVEAQWRSLDLIARSVEVDDTLEVILHDVSAEEIAADLAAADDLAQSGLVRLLTEGPLDEETGRGGYSALMGLYTFEETPPHAEILGRVAQVAAHVDAPFYSAITPAYLDTDLKDRHPLVAEAWDRLRKMPEAGYLGLASPRFLLRRPYGQGSEPIYEFDFEEFTEAEGLRGMLWANPVVLVTILLARSFRQNGKAMNLGSVMSLGGMPYHFVNDRHGDQVALPCTERNITQAKAVHSGLRGIMPVLSVKGRDEVRLGSFNSLAGAEILGPWSGVAPPAAPEPEPEPEAVEPEDVPDTDDEDDMDLDALLADAGGDDAAGDEMDDLDALLAGFADDEDASGGDDEDEEMDAELAALLADL</sequence>
<feature type="compositionally biased region" description="Low complexity" evidence="1">
    <location>
        <begin position="470"/>
        <end position="479"/>
    </location>
</feature>
<feature type="compositionally biased region" description="Low complexity" evidence="1">
    <location>
        <begin position="390"/>
        <end position="399"/>
    </location>
</feature>
<feature type="compositionally biased region" description="Low complexity" evidence="1">
    <location>
        <begin position="449"/>
        <end position="458"/>
    </location>
</feature>
<feature type="domain" description="TssC1 N-terminal" evidence="2">
    <location>
        <begin position="994"/>
        <end position="1276"/>
    </location>
</feature>
<dbReference type="Pfam" id="PF05943">
    <property type="entry name" value="VipB"/>
    <property type="match status" value="1"/>
</dbReference>
<dbReference type="Pfam" id="PF05591">
    <property type="entry name" value="T6SS_VipA"/>
    <property type="match status" value="1"/>
</dbReference>